<dbReference type="PROSITE" id="PS50011">
    <property type="entry name" value="PROTEIN_KINASE_DOM"/>
    <property type="match status" value="1"/>
</dbReference>
<dbReference type="OrthoDB" id="5917867at2759"/>
<evidence type="ECO:0000256" key="3">
    <source>
        <dbReference type="ARBA" id="ARBA00022553"/>
    </source>
</evidence>
<proteinExistence type="predicted"/>
<keyword evidence="4" id="KW-0812">Transmembrane</keyword>
<gene>
    <name evidence="6" type="primary">Nrbp1</name>
    <name evidence="6" type="ORF">T12_17123</name>
</gene>
<name>A0A0V0ZXB3_9BILA</name>
<dbReference type="InterPro" id="IPR011009">
    <property type="entry name" value="Kinase-like_dom_sf"/>
</dbReference>
<feature type="domain" description="Protein kinase" evidence="5">
    <location>
        <begin position="139"/>
        <end position="393"/>
    </location>
</feature>
<keyword evidence="3" id="KW-0597">Phosphoprotein</keyword>
<sequence length="723" mass="82917">MFFISNVAVVLLAFGLCVWTFFGVSSAMYCVGRMISSYGVVAGCSDVKRSVRVDKRRRVSTSRRSIDCWINSRSRPHFCECLRFENNEKLNCQSIRNEITVNFMDLRKQSTASLSDDDSDEESDAVLEESPCGRWQKRRERVSQRDVPGIDAAYLAMDTELGVEVVWNEVHFSERRKLRAELQEIRLVFDRLTRLEHPNLIKLHSYWLDTNCDKQRVIFITEYMSSGSVSQFMKRTARGGKALGLKAWKKWCMPVLLALDYLHSFEPPVVHCNLTSDTIFIQQNGLIKIGCVTPYLIHQHVKTYRENIRNLHYIAPEYRRIGDQLSPAVDIYAFGICALEMALQGVAGTSPDQIQRSLQLVEDDEQRRLISLCLEHDPCVRPSARQLILQPALFEVPSLRLLAAHMVILDYFDSSFADCDARLRKDKTRVLAEIVRPDGESSCRLTECDMPATDLNKFLEDVRTGVYPLTALKRRATSAYCTDAGRRGRIDENGGPVDGRGRDRSRAHAFHTVPEHRLCNAEIRGQHAPGVELRNCRHRHRRGVVRRAGPLRLHSTQRPAQLCQVDHQRRRSVQAQSIVGRRQVAMTNLGHRFLANQWESSGLLNRTVEPFVKSRRTRRLYQRHTFLSMFPVFLKFALFGSICGFETMKMNTTKVREKLLAGEAWHPKQRSKFQATPASNTIFRSSVKAKINDVADRTRRRIVDVVCQVSTSARDTYRHTNAE</sequence>
<dbReference type="GO" id="GO:0005524">
    <property type="term" value="F:ATP binding"/>
    <property type="evidence" value="ECO:0007669"/>
    <property type="project" value="InterPro"/>
</dbReference>
<dbReference type="Pfam" id="PF00069">
    <property type="entry name" value="Pkinase"/>
    <property type="match status" value="1"/>
</dbReference>
<dbReference type="Gene3D" id="1.10.510.10">
    <property type="entry name" value="Transferase(Phosphotransferase) domain 1"/>
    <property type="match status" value="1"/>
</dbReference>
<dbReference type="GO" id="GO:0005737">
    <property type="term" value="C:cytoplasm"/>
    <property type="evidence" value="ECO:0007669"/>
    <property type="project" value="UniProtKB-SubCell"/>
</dbReference>
<reference evidence="6 7" key="1">
    <citation type="submission" date="2015-01" db="EMBL/GenBank/DDBJ databases">
        <title>Evolution of Trichinella species and genotypes.</title>
        <authorList>
            <person name="Korhonen P.K."/>
            <person name="Edoardo P."/>
            <person name="Giuseppe L.R."/>
            <person name="Gasser R.B."/>
        </authorList>
    </citation>
    <scope>NUCLEOTIDE SEQUENCE [LARGE SCALE GENOMIC DNA]</scope>
    <source>
        <strain evidence="6">ISS2496</strain>
    </source>
</reference>
<evidence type="ECO:0000313" key="7">
    <source>
        <dbReference type="Proteomes" id="UP000054783"/>
    </source>
</evidence>
<evidence type="ECO:0000256" key="4">
    <source>
        <dbReference type="SAM" id="Phobius"/>
    </source>
</evidence>
<keyword evidence="4" id="KW-0472">Membrane</keyword>
<dbReference type="FunFam" id="3.30.200.20:FF:000098">
    <property type="entry name" value="Nuclear receptor-binding protein 1"/>
    <property type="match status" value="1"/>
</dbReference>
<organism evidence="6 7">
    <name type="scientific">Trichinella patagoniensis</name>
    <dbReference type="NCBI Taxonomy" id="990121"/>
    <lineage>
        <taxon>Eukaryota</taxon>
        <taxon>Metazoa</taxon>
        <taxon>Ecdysozoa</taxon>
        <taxon>Nematoda</taxon>
        <taxon>Enoplea</taxon>
        <taxon>Dorylaimia</taxon>
        <taxon>Trichinellida</taxon>
        <taxon>Trichinellidae</taxon>
        <taxon>Trichinella</taxon>
    </lineage>
</organism>
<evidence type="ECO:0000313" key="6">
    <source>
        <dbReference type="EMBL" id="KRY17256.1"/>
    </source>
</evidence>
<protein>
    <submittedName>
        <fullName evidence="6">Nuclear receptor-binding protein</fullName>
    </submittedName>
</protein>
<dbReference type="Gene3D" id="3.30.200.20">
    <property type="entry name" value="Phosphorylase Kinase, domain 1"/>
    <property type="match status" value="1"/>
</dbReference>
<evidence type="ECO:0000256" key="2">
    <source>
        <dbReference type="ARBA" id="ARBA00022490"/>
    </source>
</evidence>
<keyword evidence="2" id="KW-0963">Cytoplasm</keyword>
<dbReference type="AlphaFoldDB" id="A0A0V0ZXB3"/>
<feature type="transmembrane region" description="Helical" evidence="4">
    <location>
        <begin position="626"/>
        <end position="648"/>
    </location>
</feature>
<dbReference type="STRING" id="990121.A0A0V0ZXB3"/>
<dbReference type="InterPro" id="IPR000719">
    <property type="entry name" value="Prot_kinase_dom"/>
</dbReference>
<comment type="subcellular location">
    <subcellularLocation>
        <location evidence="1">Cytoplasm</location>
    </subcellularLocation>
</comment>
<keyword evidence="7" id="KW-1185">Reference proteome</keyword>
<dbReference type="PANTHER" id="PTHR13902">
    <property type="entry name" value="SERINE/THREONINE-PROTEIN KINASE WNK WITH NO LYSINE -RELATED"/>
    <property type="match status" value="1"/>
</dbReference>
<evidence type="ECO:0000256" key="1">
    <source>
        <dbReference type="ARBA" id="ARBA00004496"/>
    </source>
</evidence>
<dbReference type="InterPro" id="IPR050588">
    <property type="entry name" value="WNK_Ser-Thr_kinase"/>
</dbReference>
<evidence type="ECO:0000259" key="5">
    <source>
        <dbReference type="PROSITE" id="PS50011"/>
    </source>
</evidence>
<accession>A0A0V0ZXB3</accession>
<dbReference type="EMBL" id="JYDQ01000064">
    <property type="protein sequence ID" value="KRY17256.1"/>
    <property type="molecule type" value="Genomic_DNA"/>
</dbReference>
<keyword evidence="6" id="KW-0675">Receptor</keyword>
<comment type="caution">
    <text evidence="6">The sequence shown here is derived from an EMBL/GenBank/DDBJ whole genome shotgun (WGS) entry which is preliminary data.</text>
</comment>
<dbReference type="GO" id="GO:0004672">
    <property type="term" value="F:protein kinase activity"/>
    <property type="evidence" value="ECO:0007669"/>
    <property type="project" value="InterPro"/>
</dbReference>
<dbReference type="Proteomes" id="UP000054783">
    <property type="component" value="Unassembled WGS sequence"/>
</dbReference>
<dbReference type="SUPFAM" id="SSF56112">
    <property type="entry name" value="Protein kinase-like (PK-like)"/>
    <property type="match status" value="1"/>
</dbReference>
<keyword evidence="4" id="KW-1133">Transmembrane helix</keyword>